<evidence type="ECO:0000313" key="4">
    <source>
        <dbReference type="Proteomes" id="UP000285604"/>
    </source>
</evidence>
<name>A0AA92UR84_9BACT</name>
<gene>
    <name evidence="3" type="ORF">DXA63_04335</name>
</gene>
<dbReference type="Proteomes" id="UP000285604">
    <property type="component" value="Unassembled WGS sequence"/>
</dbReference>
<dbReference type="PANTHER" id="PTHR23084">
    <property type="entry name" value="PHOSPHATIDYLINOSITOL-4-PHOSPHATE 5-KINASE RELATED"/>
    <property type="match status" value="1"/>
</dbReference>
<dbReference type="FunFam" id="2.20.110.10:FF:000002">
    <property type="entry name" value="Phosphatidylinositol 4-phosphate 5-kinase 8"/>
    <property type="match status" value="1"/>
</dbReference>
<dbReference type="Gene3D" id="2.20.110.10">
    <property type="entry name" value="Histone H3 K4-specific methyltransferase SET7/9 N-terminal domain"/>
    <property type="match status" value="6"/>
</dbReference>
<dbReference type="Pfam" id="PF02493">
    <property type="entry name" value="MORN"/>
    <property type="match status" value="11"/>
</dbReference>
<organism evidence="3 4">
    <name type="scientific">Segatella copri</name>
    <dbReference type="NCBI Taxonomy" id="165179"/>
    <lineage>
        <taxon>Bacteria</taxon>
        <taxon>Pseudomonadati</taxon>
        <taxon>Bacteroidota</taxon>
        <taxon>Bacteroidia</taxon>
        <taxon>Bacteroidales</taxon>
        <taxon>Prevotellaceae</taxon>
        <taxon>Segatella</taxon>
    </lineage>
</organism>
<evidence type="ECO:0008006" key="5">
    <source>
        <dbReference type="Google" id="ProtNLM"/>
    </source>
</evidence>
<dbReference type="PROSITE" id="PS51257">
    <property type="entry name" value="PROKAR_LIPOPROTEIN"/>
    <property type="match status" value="1"/>
</dbReference>
<evidence type="ECO:0000256" key="1">
    <source>
        <dbReference type="ARBA" id="ARBA00022737"/>
    </source>
</evidence>
<evidence type="ECO:0000256" key="2">
    <source>
        <dbReference type="SAM" id="Phobius"/>
    </source>
</evidence>
<keyword evidence="2" id="KW-0472">Membrane</keyword>
<dbReference type="InterPro" id="IPR003409">
    <property type="entry name" value="MORN"/>
</dbReference>
<evidence type="ECO:0000313" key="3">
    <source>
        <dbReference type="EMBL" id="RGX96885.1"/>
    </source>
</evidence>
<keyword evidence="1" id="KW-0677">Repeat</keyword>
<keyword evidence="2" id="KW-0812">Transmembrane</keyword>
<dbReference type="AlphaFoldDB" id="A0AA92UR84"/>
<dbReference type="EMBL" id="QSCI01000011">
    <property type="protein sequence ID" value="RGX96885.1"/>
    <property type="molecule type" value="Genomic_DNA"/>
</dbReference>
<feature type="transmembrane region" description="Helical" evidence="2">
    <location>
        <begin position="7"/>
        <end position="23"/>
    </location>
</feature>
<comment type="caution">
    <text evidence="3">The sequence shown here is derived from an EMBL/GenBank/DDBJ whole genome shotgun (WGS) entry which is preliminary data.</text>
</comment>
<protein>
    <recommendedName>
        <fullName evidence="5">MORN repeat protein</fullName>
    </recommendedName>
</protein>
<accession>A0AA92UR84</accession>
<proteinExistence type="predicted"/>
<reference evidence="3 4" key="1">
    <citation type="submission" date="2018-08" db="EMBL/GenBank/DDBJ databases">
        <title>A genome reference for cultivated species of the human gut microbiota.</title>
        <authorList>
            <person name="Zou Y."/>
            <person name="Xue W."/>
            <person name="Luo G."/>
        </authorList>
    </citation>
    <scope>NUCLEOTIDE SEQUENCE [LARGE SCALE GENOMIC DNA]</scope>
    <source>
        <strain evidence="3 4">OF03-3</strain>
    </source>
</reference>
<dbReference type="SUPFAM" id="SSF82185">
    <property type="entry name" value="Histone H3 K4-specific methyltransferase SET7/9 N-terminal domain"/>
    <property type="match status" value="3"/>
</dbReference>
<dbReference type="PANTHER" id="PTHR23084:SF263">
    <property type="entry name" value="MORN REPEAT-CONTAINING PROTEIN 1"/>
    <property type="match status" value="1"/>
</dbReference>
<sequence length="906" mass="100309">MKQLRLFLYNIITIVVVMIMVSACSESLGSQWVRTTDGTLFWASSVDTTMSFSWNGENFDSVANGKGTLLRVDSEGNSQSQQFNMFYGASSIESIVSMDDGSRFVGGIEDDKMEGFGVLDKGTELYIGSFHESKPNGYLKYYKKGKLFYDGNWKDGAFWGEGTLYKEDGSIKSGEWNNGTLIQTLVDKNLPEGHYYGYVRNGKPDGLGKMNYANSSLYAGKWHNGKWHGQGLYVHGADSIYGEWKSGKICGDVIYRTPQLLFEGSFVDNVPVGEGNLALSDGSYYSGCWLDGKRNGYGNMVFSNGDSYFGEWSNNTFHGTGTYKYTKEHAVYKGEWSKGLQHGTGYYKDLNFVYNGQWNQGWMDGDGHLYFKNGDKYEGTLHNNLLDGIGCYTYANGNRYEGEFVNGKINGLGVFQFKNGDRYEGEFVNGKIYGDGTMYLINKKETVAITGFWPADGSFPKEASILFANGDLYEGPLHNGVPTKKGTWISGKERQAKLSKVEKSFAHQANELFKKHRETINWCLIGASAVVTAVEVAAASTGIGAPIAGLAHGVNVAINAADAGMAIASASMDIAENDYLGESNDEAIKTLGTELALNAAGILVPKVAKGTLKLLKTGVKNIKRSPVAKQLLKKPGAFLLKKSSFKFVRGKVTGKVVRLEVSINKGVRCVEKKLVRGKITGKSMIAMGRLLTRLKNQTVSYSSYLKQLKDNPALKDKLKMSVQGSSSNLRHNMNLCGTAKWFSKNVRYKRWLKLPKLHIEPHHIIPSNPTTEMGKNARNIWIKYFDSVDHPCNGIWLGRRRGAYLGLAKGSNHSPNSKEYEQKVAIVLVNTFKKYKKQYAKDPDKMRQVLAETVDNIKLQIYKGEIAIGNGSHEVHSAWSIFKDKAASDVISNAARSITTKIDKIK</sequence>
<keyword evidence="2" id="KW-1133">Transmembrane helix</keyword>
<dbReference type="SMART" id="SM00698">
    <property type="entry name" value="MORN"/>
    <property type="match status" value="12"/>
</dbReference>